<keyword evidence="1" id="KW-0489">Methyltransferase</keyword>
<dbReference type="GO" id="GO:0008168">
    <property type="term" value="F:methyltransferase activity"/>
    <property type="evidence" value="ECO:0007669"/>
    <property type="project" value="UniProtKB-KW"/>
</dbReference>
<dbReference type="EMBL" id="BLXO01000002">
    <property type="protein sequence ID" value="GFN45869.1"/>
    <property type="molecule type" value="Genomic_DNA"/>
</dbReference>
<protein>
    <submittedName>
        <fullName evidence="1">Methylase for 50S ribosomal subunit protein L11</fullName>
    </submittedName>
</protein>
<evidence type="ECO:0000313" key="2">
    <source>
        <dbReference type="Proteomes" id="UP000504714"/>
    </source>
</evidence>
<reference evidence="1 2" key="1">
    <citation type="submission" date="2020-06" db="EMBL/GenBank/DDBJ databases">
        <title>The genome sequence of Candidatus Regiella insecticola strain Tut.</title>
        <authorList>
            <person name="Nikoh N."/>
            <person name="Tsuchida T."/>
            <person name="Koga R."/>
            <person name="Oshima K."/>
            <person name="Hattori M."/>
            <person name="Fukatsu T."/>
        </authorList>
    </citation>
    <scope>NUCLEOTIDE SEQUENCE [LARGE SCALE GENOMIC DNA]</scope>
    <source>
        <strain evidence="1 2">Tut</strain>
    </source>
</reference>
<gene>
    <name evidence="1" type="ORF">RINTU1_12230</name>
</gene>
<dbReference type="AlphaFoldDB" id="A0A6L2ZMV1"/>
<sequence>MSTLIGLTPWPPCRNSKFIGYRLPDSANTRSQQRDSFKGEG</sequence>
<keyword evidence="1" id="KW-0808">Transferase</keyword>
<proteinExistence type="predicted"/>
<comment type="caution">
    <text evidence="1">The sequence shown here is derived from an EMBL/GenBank/DDBJ whole genome shotgun (WGS) entry which is preliminary data.</text>
</comment>
<dbReference type="GO" id="GO:0032259">
    <property type="term" value="P:methylation"/>
    <property type="evidence" value="ECO:0007669"/>
    <property type="project" value="UniProtKB-KW"/>
</dbReference>
<evidence type="ECO:0000313" key="1">
    <source>
        <dbReference type="EMBL" id="GFN45869.1"/>
    </source>
</evidence>
<organism evidence="1 2">
    <name type="scientific">Candidatus Regiella insecticola</name>
    <dbReference type="NCBI Taxonomy" id="138073"/>
    <lineage>
        <taxon>Bacteria</taxon>
        <taxon>Pseudomonadati</taxon>
        <taxon>Pseudomonadota</taxon>
        <taxon>Gammaproteobacteria</taxon>
        <taxon>Enterobacterales</taxon>
        <taxon>Enterobacteriaceae</taxon>
        <taxon>aphid secondary symbionts</taxon>
        <taxon>Candidatus Regiella</taxon>
    </lineage>
</organism>
<dbReference type="Proteomes" id="UP000504714">
    <property type="component" value="Unassembled WGS sequence"/>
</dbReference>
<name>A0A6L2ZMV1_9ENTR</name>
<accession>A0A6L2ZMV1</accession>